<organism evidence="3 4">
    <name type="scientific">Sphingomonas lycopersici</name>
    <dbReference type="NCBI Taxonomy" id="2951807"/>
    <lineage>
        <taxon>Bacteria</taxon>
        <taxon>Pseudomonadati</taxon>
        <taxon>Pseudomonadota</taxon>
        <taxon>Alphaproteobacteria</taxon>
        <taxon>Sphingomonadales</taxon>
        <taxon>Sphingomonadaceae</taxon>
        <taxon>Sphingomonas</taxon>
    </lineage>
</organism>
<proteinExistence type="predicted"/>
<protein>
    <submittedName>
        <fullName evidence="3">Prolyl oligopeptidase family serine peptidase</fullName>
    </submittedName>
</protein>
<dbReference type="SUPFAM" id="SSF82171">
    <property type="entry name" value="DPP6 N-terminal domain-like"/>
    <property type="match status" value="1"/>
</dbReference>
<gene>
    <name evidence="3" type="ORF">NEE01_19240</name>
</gene>
<dbReference type="InterPro" id="IPR011042">
    <property type="entry name" value="6-blade_b-propeller_TolB-like"/>
</dbReference>
<comment type="caution">
    <text evidence="3">The sequence shown here is derived from an EMBL/GenBank/DDBJ whole genome shotgun (WGS) entry which is preliminary data.</text>
</comment>
<dbReference type="Gene3D" id="2.120.10.30">
    <property type="entry name" value="TolB, C-terminal domain"/>
    <property type="match status" value="1"/>
</dbReference>
<dbReference type="Pfam" id="PF00326">
    <property type="entry name" value="Peptidase_S9"/>
    <property type="match status" value="1"/>
</dbReference>
<keyword evidence="1" id="KW-0378">Hydrolase</keyword>
<reference evidence="3" key="1">
    <citation type="submission" date="2022-06" db="EMBL/GenBank/DDBJ databases">
        <title>Sphingomonas sp. nov. isolated from rhizosphere soil of tomato.</title>
        <authorList>
            <person name="Dong H."/>
            <person name="Gao R."/>
        </authorList>
    </citation>
    <scope>NUCLEOTIDE SEQUENCE</scope>
    <source>
        <strain evidence="3">MMSM24</strain>
    </source>
</reference>
<accession>A0AA41ZC44</accession>
<evidence type="ECO:0000313" key="4">
    <source>
        <dbReference type="Proteomes" id="UP001165565"/>
    </source>
</evidence>
<name>A0AA41ZC44_9SPHN</name>
<dbReference type="AlphaFoldDB" id="A0AA41ZC44"/>
<dbReference type="PANTHER" id="PTHR42776:SF27">
    <property type="entry name" value="DIPEPTIDYL PEPTIDASE FAMILY MEMBER 6"/>
    <property type="match status" value="1"/>
</dbReference>
<dbReference type="GO" id="GO:0004252">
    <property type="term" value="F:serine-type endopeptidase activity"/>
    <property type="evidence" value="ECO:0007669"/>
    <property type="project" value="TreeGrafter"/>
</dbReference>
<evidence type="ECO:0000259" key="2">
    <source>
        <dbReference type="Pfam" id="PF00326"/>
    </source>
</evidence>
<evidence type="ECO:0000313" key="3">
    <source>
        <dbReference type="EMBL" id="MCW6536918.1"/>
    </source>
</evidence>
<dbReference type="InterPro" id="IPR029058">
    <property type="entry name" value="AB_hydrolase_fold"/>
</dbReference>
<dbReference type="SUPFAM" id="SSF53474">
    <property type="entry name" value="alpha/beta-Hydrolases"/>
    <property type="match status" value="1"/>
</dbReference>
<dbReference type="Proteomes" id="UP001165565">
    <property type="component" value="Unassembled WGS sequence"/>
</dbReference>
<dbReference type="EMBL" id="JANFAV010000017">
    <property type="protein sequence ID" value="MCW6536918.1"/>
    <property type="molecule type" value="Genomic_DNA"/>
</dbReference>
<evidence type="ECO:0000256" key="1">
    <source>
        <dbReference type="ARBA" id="ARBA00022801"/>
    </source>
</evidence>
<keyword evidence="4" id="KW-1185">Reference proteome</keyword>
<dbReference type="Gene3D" id="3.40.50.1820">
    <property type="entry name" value="alpha/beta hydrolase"/>
    <property type="match status" value="1"/>
</dbReference>
<sequence>MNGPRLRAFRAVLPDVQSSAAFAEVEAFYHALFAPAGERPYTAQDLRWSPGRGKFLATCSRFPGTLAQGPTTDVGEIDAMSGEIRLVGAGARLARPSPAGETLAFVNDSGVTLLDGEGKATTYTIAGRIEQMEWSRDGARLALLVAGTGADISGAEGGFALDAAEGDRDWGLPVIDIGDEDDRWRTIWILDPRRKSLNQVTVAPLNIWEFCWRDDVTLVVVASDSHSEGSWYRATLRQIDLRTGDAVPLYQPCDQIGQPRVSPDGTCISFIEAICSDRGIVCGALRLRRDGAVRTVRTLDADVSDHHWGSRGQLVFAGLRGTQTVIGLLDPRLDMAEELWASDALTCGDWHPSIAIDGADTPFAMFEAYARAPFMGAVQRSDVTVIADFAQNGAAESIPGMIEAVSWRAGDDMEIQGWLIRDPMVQHGPAPLLLDIHGGPVWAHRNRWAARLRAAGPLVARGWSILLPNPRGAPGRGRGFASGVVGDMGGADARDLLSGVDHFVTAGIADPDRVAVTGTSYGGFMSAMLVTLTDRLAAAVPISPITNWYSQHFTSHIPAFDAAFLADPPDMAGGQYLERSPVFRAAGAVTPTLTMAGGLDRNTPPGQALEFHTALLEAGCSSALCIYPQAGHSLRGYPEYLDSAARQILWLEDHCRGTRAAVA</sequence>
<feature type="domain" description="Peptidase S9 prolyl oligopeptidase catalytic" evidence="2">
    <location>
        <begin position="458"/>
        <end position="654"/>
    </location>
</feature>
<dbReference type="PANTHER" id="PTHR42776">
    <property type="entry name" value="SERINE PEPTIDASE S9 FAMILY MEMBER"/>
    <property type="match status" value="1"/>
</dbReference>
<dbReference type="InterPro" id="IPR001375">
    <property type="entry name" value="Peptidase_S9_cat"/>
</dbReference>
<dbReference type="RefSeq" id="WP_265270742.1">
    <property type="nucleotide sequence ID" value="NZ_JANFAV010000017.1"/>
</dbReference>
<dbReference type="GO" id="GO:0006508">
    <property type="term" value="P:proteolysis"/>
    <property type="evidence" value="ECO:0007669"/>
    <property type="project" value="InterPro"/>
</dbReference>